<feature type="domain" description="Root UVB sensitive protein C-terminal" evidence="5">
    <location>
        <begin position="417"/>
        <end position="456"/>
    </location>
</feature>
<proteinExistence type="inferred from homology"/>
<keyword evidence="3" id="KW-0472">Membrane</keyword>
<keyword evidence="3" id="KW-0812">Transmembrane</keyword>
<dbReference type="InterPro" id="IPR055412">
    <property type="entry name" value="UVB_sens_C"/>
</dbReference>
<dbReference type="Pfam" id="PF04884">
    <property type="entry name" value="UVB_sens_prot"/>
    <property type="match status" value="1"/>
</dbReference>
<evidence type="ECO:0008006" key="8">
    <source>
        <dbReference type="Google" id="ProtNLM"/>
    </source>
</evidence>
<feature type="transmembrane region" description="Helical" evidence="3">
    <location>
        <begin position="12"/>
        <end position="40"/>
    </location>
</feature>
<dbReference type="InterPro" id="IPR006968">
    <property type="entry name" value="RUS_fam"/>
</dbReference>
<feature type="transmembrane region" description="Helical" evidence="3">
    <location>
        <begin position="299"/>
        <end position="318"/>
    </location>
</feature>
<reference evidence="6 7" key="1">
    <citation type="submission" date="2022-07" db="EMBL/GenBank/DDBJ databases">
        <title>Genome-wide signatures of adaptation to extreme environments.</title>
        <authorList>
            <person name="Cho C.H."/>
            <person name="Yoon H.S."/>
        </authorList>
    </citation>
    <scope>NUCLEOTIDE SEQUENCE [LARGE SCALE GENOMIC DNA]</scope>
    <source>
        <strain evidence="6 7">DBV 063 E5</strain>
    </source>
</reference>
<keyword evidence="3" id="KW-1133">Transmembrane helix</keyword>
<comment type="caution">
    <text evidence="6">The sequence shown here is derived from an EMBL/GenBank/DDBJ whole genome shotgun (WGS) entry which is preliminary data.</text>
</comment>
<gene>
    <name evidence="6" type="ORF">CDCA_CDCA09G2578</name>
</gene>
<dbReference type="PROSITE" id="PS51257">
    <property type="entry name" value="PROKAR_LIPOPROTEIN"/>
    <property type="match status" value="1"/>
</dbReference>
<evidence type="ECO:0000256" key="1">
    <source>
        <dbReference type="ARBA" id="ARBA00007558"/>
    </source>
</evidence>
<dbReference type="AlphaFoldDB" id="A0AAV9IXM7"/>
<dbReference type="Pfam" id="PF24160">
    <property type="entry name" value="UVB_sens_C"/>
    <property type="match status" value="1"/>
</dbReference>
<dbReference type="EMBL" id="JANCYW010000009">
    <property type="protein sequence ID" value="KAK4536553.1"/>
    <property type="molecule type" value="Genomic_DNA"/>
</dbReference>
<feature type="transmembrane region" description="Helical" evidence="3">
    <location>
        <begin position="275"/>
        <end position="293"/>
    </location>
</feature>
<comment type="similarity">
    <text evidence="1">Belongs to the RUS1 family.</text>
</comment>
<dbReference type="InterPro" id="IPR054549">
    <property type="entry name" value="UVB_sens_RUS_dom"/>
</dbReference>
<keyword evidence="7" id="KW-1185">Reference proteome</keyword>
<accession>A0AAV9IXM7</accession>
<feature type="domain" description="Protein root UVB sensitive/RUS" evidence="4">
    <location>
        <begin position="99"/>
        <end position="341"/>
    </location>
</feature>
<evidence type="ECO:0000259" key="5">
    <source>
        <dbReference type="Pfam" id="PF24160"/>
    </source>
</evidence>
<evidence type="ECO:0000313" key="7">
    <source>
        <dbReference type="Proteomes" id="UP001301350"/>
    </source>
</evidence>
<dbReference type="PANTHER" id="PTHR12770:SF22">
    <property type="entry name" value="PROTEIN ROOT UVB SENSITIVE 1, CHLOROPLASTIC"/>
    <property type="match status" value="1"/>
</dbReference>
<dbReference type="Proteomes" id="UP001301350">
    <property type="component" value="Unassembled WGS sequence"/>
</dbReference>
<organism evidence="6 7">
    <name type="scientific">Cyanidium caldarium</name>
    <name type="common">Red alga</name>
    <dbReference type="NCBI Taxonomy" id="2771"/>
    <lineage>
        <taxon>Eukaryota</taxon>
        <taxon>Rhodophyta</taxon>
        <taxon>Bangiophyceae</taxon>
        <taxon>Cyanidiales</taxon>
        <taxon>Cyanidiaceae</taxon>
        <taxon>Cyanidium</taxon>
    </lineage>
</organism>
<evidence type="ECO:0000259" key="4">
    <source>
        <dbReference type="Pfam" id="PF04884"/>
    </source>
</evidence>
<evidence type="ECO:0000256" key="2">
    <source>
        <dbReference type="SAM" id="MobiDB-lite"/>
    </source>
</evidence>
<evidence type="ECO:0000256" key="3">
    <source>
        <dbReference type="SAM" id="Phobius"/>
    </source>
</evidence>
<evidence type="ECO:0000313" key="6">
    <source>
        <dbReference type="EMBL" id="KAK4536553.1"/>
    </source>
</evidence>
<sequence>MPPIDSRFRQLGTVLMAAACADAVMTTSLIMTLVVMATAVRSRGMAWRRSLPPMPPASLGPLVAIEEQGRRRRLFYYSTAAVTAAPLHALPDPQRRHRRAGPLQAVLESLLPEGYFDRSRGTPPVSDDYLPFTILHFVQNVVHAAASVIATQSMLYAVGLSQRATVGISGAVQWVLKDGLGRIGAIVFGSVLGNRYDADPKRWRMRGDVLYTFGVGTEMITRLCPQYFLLVGTIANTIKSVSYMMRLPTAAAIRRNFSLRENFGDLSAKANAQEVLSMLVGTFAGIGLSYVLGSSVRGMFAFYGLYASLFVWFNYWSLRVLQIRTLNLQRCLIAMRHYWDSGGEEVLSVAAANRAESVLIPSRWAAARRVRFGCRLADAFPTRPALEQAIRRQREWRHDWYCGQQPPSQLSPSAQPEDRYLLATRPDTGTVYLVLHRDAGVLDEVRALMHASYLVRRNWGALPDLSPKRVREAYMAACTHTPLLLQALRSRGWNVDEFVHSGGLGCRSIWGRDLWDADGDRKHRESAEASPGTPVHPELSPPPSTERGLEGPMHAPPAQGDTAAEAEAQTLLPLGVAAMPEMPPMPEVVDLL</sequence>
<feature type="region of interest" description="Disordered" evidence="2">
    <location>
        <begin position="520"/>
        <end position="563"/>
    </location>
</feature>
<name>A0AAV9IXM7_CYACA</name>
<protein>
    <recommendedName>
        <fullName evidence="8">Vitamin B6 photo-protection and homoeostasis-domain-containing protein</fullName>
    </recommendedName>
</protein>
<dbReference type="PANTHER" id="PTHR12770">
    <property type="entry name" value="RUS1 FAMILY PROTEIN C16ORF58"/>
    <property type="match status" value="1"/>
</dbReference>